<feature type="compositionally biased region" description="Low complexity" evidence="1">
    <location>
        <begin position="232"/>
        <end position="243"/>
    </location>
</feature>
<protein>
    <submittedName>
        <fullName evidence="3">SSCRP protein</fullName>
    </submittedName>
</protein>
<keyword evidence="2" id="KW-0732">Signal</keyword>
<dbReference type="Proteomes" id="UP000219286">
    <property type="component" value="Unassembled WGS sequence"/>
</dbReference>
<evidence type="ECO:0000313" key="3">
    <source>
        <dbReference type="EMBL" id="OTA03420.1"/>
    </source>
</evidence>
<evidence type="ECO:0000313" key="4">
    <source>
        <dbReference type="Proteomes" id="UP000219286"/>
    </source>
</evidence>
<dbReference type="EMBL" id="LFMI01000408">
    <property type="protein sequence ID" value="OTA03420.1"/>
    <property type="molecule type" value="Genomic_DNA"/>
</dbReference>
<feature type="region of interest" description="Disordered" evidence="1">
    <location>
        <begin position="188"/>
        <end position="243"/>
    </location>
</feature>
<organism evidence="3 4">
    <name type="scientific">Trichoderma parareesei</name>
    <name type="common">Filamentous fungus</name>
    <dbReference type="NCBI Taxonomy" id="858221"/>
    <lineage>
        <taxon>Eukaryota</taxon>
        <taxon>Fungi</taxon>
        <taxon>Dikarya</taxon>
        <taxon>Ascomycota</taxon>
        <taxon>Pezizomycotina</taxon>
        <taxon>Sordariomycetes</taxon>
        <taxon>Hypocreomycetidae</taxon>
        <taxon>Hypocreales</taxon>
        <taxon>Hypocreaceae</taxon>
        <taxon>Trichoderma</taxon>
    </lineage>
</organism>
<evidence type="ECO:0000256" key="1">
    <source>
        <dbReference type="SAM" id="MobiDB-lite"/>
    </source>
</evidence>
<sequence>MASFAKALAVLVLGLGLGASATGSRGGSLDFFSDDKCQDLIKAETAPIPLDVCMVASPLGRLTRSFRVDQKPYCPDGSRPSLLFYQDCACTDGVANWIPNANYGDYGNGSCQAGWGGDFLMFVLSCGEFKEPVRSVISFAATFPSPFTSTKPVGCPPLTGDASATTASGSAASDTAASATFGSAEATSMMDSSSDSSSSSSSSSSSRQDGDDSSSSSSSSSSTARGTRTKGASATGTHSQAAATTTSAAIGRYHEMEALYFMGYAGIFGLVSYFTL</sequence>
<feature type="signal peptide" evidence="2">
    <location>
        <begin position="1"/>
        <end position="23"/>
    </location>
</feature>
<feature type="chain" id="PRO_5013769730" evidence="2">
    <location>
        <begin position="24"/>
        <end position="276"/>
    </location>
</feature>
<gene>
    <name evidence="3" type="ORF">A9Z42_0038790</name>
</gene>
<name>A0A2H2ZJQ8_TRIPA</name>
<evidence type="ECO:0000256" key="2">
    <source>
        <dbReference type="SAM" id="SignalP"/>
    </source>
</evidence>
<reference evidence="3 4" key="1">
    <citation type="journal article" date="2015" name="Genome Announc.">
        <title>Genome sequence and annotation of Trichoderma parareesei, the ancestor of the cellulase producer Trichoderma reesei.</title>
        <authorList>
            <person name="Yang D."/>
            <person name="Pomraning K."/>
            <person name="Kopchinskiy A."/>
            <person name="Karimi Aghcheh R."/>
            <person name="Atanasova L."/>
            <person name="Chenthamara K."/>
            <person name="Baker S.E."/>
            <person name="Zhang R."/>
            <person name="Shen Q."/>
            <person name="Freitag M."/>
            <person name="Kubicek C.P."/>
            <person name="Druzhinina I.S."/>
        </authorList>
    </citation>
    <scope>NUCLEOTIDE SEQUENCE [LARGE SCALE GENOMIC DNA]</scope>
    <source>
        <strain evidence="3 4">CBS 125925</strain>
    </source>
</reference>
<proteinExistence type="predicted"/>
<keyword evidence="4" id="KW-1185">Reference proteome</keyword>
<dbReference type="OrthoDB" id="5369591at2759"/>
<accession>A0A2H2ZJQ8</accession>
<dbReference type="AlphaFoldDB" id="A0A2H2ZJQ8"/>
<comment type="caution">
    <text evidence="3">The sequence shown here is derived from an EMBL/GenBank/DDBJ whole genome shotgun (WGS) entry which is preliminary data.</text>
</comment>
<feature type="compositionally biased region" description="Low complexity" evidence="1">
    <location>
        <begin position="191"/>
        <end position="222"/>
    </location>
</feature>